<dbReference type="AlphaFoldDB" id="A0A222ET63"/>
<keyword evidence="2" id="KW-1185">Reference proteome</keyword>
<name>A0A222ET63_9SPHN</name>
<dbReference type="PANTHER" id="PTHR32251:SF17">
    <property type="entry name" value="STEROID 5-ALPHA REDUCTASE C-TERMINAL DOMAIN-CONTAINING PROTEIN"/>
    <property type="match status" value="1"/>
</dbReference>
<dbReference type="Pfam" id="PF06966">
    <property type="entry name" value="DUF1295"/>
    <property type="match status" value="1"/>
</dbReference>
<dbReference type="Proteomes" id="UP000290057">
    <property type="component" value="Chromosome"/>
</dbReference>
<dbReference type="RefSeq" id="WP_067675825.1">
    <property type="nucleotide sequence ID" value="NZ_AP019389.1"/>
</dbReference>
<dbReference type="InterPro" id="IPR010721">
    <property type="entry name" value="UstE-like"/>
</dbReference>
<dbReference type="PROSITE" id="PS50244">
    <property type="entry name" value="S5A_REDUCTASE"/>
    <property type="match status" value="1"/>
</dbReference>
<sequence>MSVWSLLAINAAVLVTCFLTLWAICLRTRDVTSVDSFWGFGMVVMAVTSYLLATGHPDRKLLILVLASVWGVRLGSYMLWRWRDHGSDRRYVAMLGKAQERRGWSFAKASMLLVFATQAPLLFVVCLPAQLGQVDAAPPLGALAVAGACLSLFGTLFETVGDLQLVRFKRNPENQGQVMDRGLWRYTRHPNYFGDACAWWGIWLVAAETSTGLWSVVGPMLLTWTLAKWSGAPTIEGKMTRTKPGYADYVARTSGFVPWFPKRA</sequence>
<gene>
    <name evidence="1" type="ORF">EKJ_23750</name>
</gene>
<reference evidence="1 2" key="1">
    <citation type="submission" date="2019-01" db="EMBL/GenBank/DDBJ databases">
        <title>Complete genome sequence of Erythrobacter flavus KJ5.</title>
        <authorList>
            <person name="Kanesaki Y."/>
            <person name="Brotosudarmo T."/>
            <person name="Moriuchi R."/>
            <person name="Awai K."/>
        </authorList>
    </citation>
    <scope>NUCLEOTIDE SEQUENCE [LARGE SCALE GENOMIC DNA]</scope>
    <source>
        <strain evidence="1 2">KJ5</strain>
    </source>
</reference>
<organism evidence="1 2">
    <name type="scientific">Qipengyuania flava</name>
    <dbReference type="NCBI Taxonomy" id="192812"/>
    <lineage>
        <taxon>Bacteria</taxon>
        <taxon>Pseudomonadati</taxon>
        <taxon>Pseudomonadota</taxon>
        <taxon>Alphaproteobacteria</taxon>
        <taxon>Sphingomonadales</taxon>
        <taxon>Erythrobacteraceae</taxon>
        <taxon>Qipengyuania</taxon>
    </lineage>
</organism>
<evidence type="ECO:0000313" key="1">
    <source>
        <dbReference type="EMBL" id="BBI21528.1"/>
    </source>
</evidence>
<evidence type="ECO:0000313" key="2">
    <source>
        <dbReference type="Proteomes" id="UP000290057"/>
    </source>
</evidence>
<protein>
    <submittedName>
        <fullName evidence="1">Membrane protein</fullName>
    </submittedName>
</protein>
<dbReference type="KEGG" id="efv:CHH26_04930"/>
<accession>A0A222ET63</accession>
<proteinExistence type="predicted"/>
<dbReference type="GO" id="GO:0016020">
    <property type="term" value="C:membrane"/>
    <property type="evidence" value="ECO:0007669"/>
    <property type="project" value="TreeGrafter"/>
</dbReference>
<dbReference type="PANTHER" id="PTHR32251">
    <property type="entry name" value="3-OXO-5-ALPHA-STEROID 4-DEHYDROGENASE"/>
    <property type="match status" value="1"/>
</dbReference>
<dbReference type="EMBL" id="AP019389">
    <property type="protein sequence ID" value="BBI21528.1"/>
    <property type="molecule type" value="Genomic_DNA"/>
</dbReference>
<dbReference type="Gene3D" id="1.20.120.1630">
    <property type="match status" value="1"/>
</dbReference>